<feature type="non-terminal residue" evidence="2">
    <location>
        <position position="44"/>
    </location>
</feature>
<evidence type="ECO:0000313" key="3">
    <source>
        <dbReference type="Proteomes" id="UP000265520"/>
    </source>
</evidence>
<sequence length="44" mass="4479">MANTNDDGGNGEANGGVNDGNDSAKHFFAGSPSSLMKEKSKFCA</sequence>
<feature type="region of interest" description="Disordered" evidence="1">
    <location>
        <begin position="1"/>
        <end position="44"/>
    </location>
</feature>
<keyword evidence="3" id="KW-1185">Reference proteome</keyword>
<evidence type="ECO:0000313" key="2">
    <source>
        <dbReference type="EMBL" id="MCI23326.1"/>
    </source>
</evidence>
<comment type="caution">
    <text evidence="2">The sequence shown here is derived from an EMBL/GenBank/DDBJ whole genome shotgun (WGS) entry which is preliminary data.</text>
</comment>
<reference evidence="2 3" key="1">
    <citation type="journal article" date="2018" name="Front. Plant Sci.">
        <title>Red Clover (Trifolium pratense) and Zigzag Clover (T. medium) - A Picture of Genomic Similarities and Differences.</title>
        <authorList>
            <person name="Dluhosova J."/>
            <person name="Istvanek J."/>
            <person name="Nedelnik J."/>
            <person name="Repkova J."/>
        </authorList>
    </citation>
    <scope>NUCLEOTIDE SEQUENCE [LARGE SCALE GENOMIC DNA]</scope>
    <source>
        <strain evidence="3">cv. 10/8</strain>
        <tissue evidence="2">Leaf</tissue>
    </source>
</reference>
<protein>
    <submittedName>
        <fullName evidence="2">Uncharacterized protein</fullName>
    </submittedName>
</protein>
<evidence type="ECO:0000256" key="1">
    <source>
        <dbReference type="SAM" id="MobiDB-lite"/>
    </source>
</evidence>
<dbReference type="AlphaFoldDB" id="A0A392QIF2"/>
<feature type="compositionally biased region" description="Gly residues" evidence="1">
    <location>
        <begin position="8"/>
        <end position="18"/>
    </location>
</feature>
<accession>A0A392QIF2</accession>
<dbReference type="EMBL" id="LXQA010135410">
    <property type="protein sequence ID" value="MCI23326.1"/>
    <property type="molecule type" value="Genomic_DNA"/>
</dbReference>
<dbReference type="Proteomes" id="UP000265520">
    <property type="component" value="Unassembled WGS sequence"/>
</dbReference>
<organism evidence="2 3">
    <name type="scientific">Trifolium medium</name>
    <dbReference type="NCBI Taxonomy" id="97028"/>
    <lineage>
        <taxon>Eukaryota</taxon>
        <taxon>Viridiplantae</taxon>
        <taxon>Streptophyta</taxon>
        <taxon>Embryophyta</taxon>
        <taxon>Tracheophyta</taxon>
        <taxon>Spermatophyta</taxon>
        <taxon>Magnoliopsida</taxon>
        <taxon>eudicotyledons</taxon>
        <taxon>Gunneridae</taxon>
        <taxon>Pentapetalae</taxon>
        <taxon>rosids</taxon>
        <taxon>fabids</taxon>
        <taxon>Fabales</taxon>
        <taxon>Fabaceae</taxon>
        <taxon>Papilionoideae</taxon>
        <taxon>50 kb inversion clade</taxon>
        <taxon>NPAAA clade</taxon>
        <taxon>Hologalegina</taxon>
        <taxon>IRL clade</taxon>
        <taxon>Trifolieae</taxon>
        <taxon>Trifolium</taxon>
    </lineage>
</organism>
<proteinExistence type="predicted"/>
<name>A0A392QIF2_9FABA</name>